<evidence type="ECO:0000313" key="2">
    <source>
        <dbReference type="EMBL" id="MBW7953201.1"/>
    </source>
</evidence>
<evidence type="ECO:0000313" key="3">
    <source>
        <dbReference type="Proteomes" id="UP000781173"/>
    </source>
</evidence>
<evidence type="ECO:0000256" key="1">
    <source>
        <dbReference type="SAM" id="MobiDB-lite"/>
    </source>
</evidence>
<dbReference type="AlphaFoldDB" id="A0A952AKU2"/>
<organism evidence="2 3">
    <name type="scientific">Candidatus Dojkabacteria bacterium</name>
    <dbReference type="NCBI Taxonomy" id="2099670"/>
    <lineage>
        <taxon>Bacteria</taxon>
        <taxon>Candidatus Dojkabacteria</taxon>
    </lineage>
</organism>
<accession>A0A952AKU2</accession>
<name>A0A952AKU2_9BACT</name>
<comment type="caution">
    <text evidence="2">The sequence shown here is derived from an EMBL/GenBank/DDBJ whole genome shotgun (WGS) entry which is preliminary data.</text>
</comment>
<dbReference type="EMBL" id="JACFOF010000001">
    <property type="protein sequence ID" value="MBW7953201.1"/>
    <property type="molecule type" value="Genomic_DNA"/>
</dbReference>
<proteinExistence type="predicted"/>
<protein>
    <submittedName>
        <fullName evidence="2">Uncharacterized protein</fullName>
    </submittedName>
</protein>
<sequence>MELLLIIVCTITVFMLITLFVAAVAISKKDESPTKAQKFTLDRQKEIK</sequence>
<gene>
    <name evidence="2" type="ORF">H3C67_00220</name>
</gene>
<dbReference type="Proteomes" id="UP000781173">
    <property type="component" value="Unassembled WGS sequence"/>
</dbReference>
<reference evidence="2" key="1">
    <citation type="journal article" date="2022" name="ISME J.">
        <title>A general approach to explore prokaryotic protein glycosylation reveals the unique surface layer modulation of an anammox bacterium.</title>
        <authorList>
            <person name="Pabst M."/>
            <person name="Grouzdev D.S."/>
            <person name="Lawson C.E."/>
            <person name="Kleikamp H.B.C."/>
            <person name="de Ram C."/>
            <person name="Louwen R."/>
            <person name="Lin Y.M."/>
            <person name="Lucker S."/>
            <person name="van Loosdrecht M.C.M."/>
            <person name="Laureni M."/>
        </authorList>
    </citation>
    <scope>NUCLEOTIDE SEQUENCE</scope>
    <source>
        <strain evidence="2">BROCD043</strain>
    </source>
</reference>
<feature type="region of interest" description="Disordered" evidence="1">
    <location>
        <begin position="28"/>
        <end position="48"/>
    </location>
</feature>